<keyword evidence="15" id="KW-1185">Reference proteome</keyword>
<dbReference type="EMBL" id="ML995479">
    <property type="protein sequence ID" value="KAF2144563.1"/>
    <property type="molecule type" value="Genomic_DNA"/>
</dbReference>
<feature type="region of interest" description="Disordered" evidence="12">
    <location>
        <begin position="1"/>
        <end position="52"/>
    </location>
</feature>
<dbReference type="InterPro" id="IPR023115">
    <property type="entry name" value="TIF_IF2_dom3"/>
</dbReference>
<reference evidence="14" key="1">
    <citation type="journal article" date="2020" name="Stud. Mycol.">
        <title>101 Dothideomycetes genomes: a test case for predicting lifestyles and emergence of pathogens.</title>
        <authorList>
            <person name="Haridas S."/>
            <person name="Albert R."/>
            <person name="Binder M."/>
            <person name="Bloem J."/>
            <person name="Labutti K."/>
            <person name="Salamov A."/>
            <person name="Andreopoulos B."/>
            <person name="Baker S."/>
            <person name="Barry K."/>
            <person name="Bills G."/>
            <person name="Bluhm B."/>
            <person name="Cannon C."/>
            <person name="Castanera R."/>
            <person name="Culley D."/>
            <person name="Daum C."/>
            <person name="Ezra D."/>
            <person name="Gonzalez J."/>
            <person name="Henrissat B."/>
            <person name="Kuo A."/>
            <person name="Liang C."/>
            <person name="Lipzen A."/>
            <person name="Lutzoni F."/>
            <person name="Magnuson J."/>
            <person name="Mondo S."/>
            <person name="Nolan M."/>
            <person name="Ohm R."/>
            <person name="Pangilinan J."/>
            <person name="Park H.-J."/>
            <person name="Ramirez L."/>
            <person name="Alfaro M."/>
            <person name="Sun H."/>
            <person name="Tritt A."/>
            <person name="Yoshinaga Y."/>
            <person name="Zwiers L.-H."/>
            <person name="Turgeon B."/>
            <person name="Goodwin S."/>
            <person name="Spatafora J."/>
            <person name="Crous P."/>
            <person name="Grigoriev I."/>
        </authorList>
    </citation>
    <scope>NUCLEOTIDE SEQUENCE</scope>
    <source>
        <strain evidence="14">CBS 121167</strain>
    </source>
</reference>
<evidence type="ECO:0000256" key="12">
    <source>
        <dbReference type="SAM" id="MobiDB-lite"/>
    </source>
</evidence>
<dbReference type="CDD" id="cd03692">
    <property type="entry name" value="mtIF2_IVc"/>
    <property type="match status" value="1"/>
</dbReference>
<dbReference type="GO" id="GO:0005739">
    <property type="term" value="C:mitochondrion"/>
    <property type="evidence" value="ECO:0007669"/>
    <property type="project" value="UniProtKB-SubCell"/>
</dbReference>
<dbReference type="PROSITE" id="PS51722">
    <property type="entry name" value="G_TR_2"/>
    <property type="match status" value="1"/>
</dbReference>
<evidence type="ECO:0000256" key="3">
    <source>
        <dbReference type="ARBA" id="ARBA00022540"/>
    </source>
</evidence>
<dbReference type="Pfam" id="PF04760">
    <property type="entry name" value="IF2_N"/>
    <property type="match status" value="1"/>
</dbReference>
<proteinExistence type="inferred from homology"/>
<keyword evidence="11" id="KW-0175">Coiled coil</keyword>
<dbReference type="GeneID" id="54294057"/>
<evidence type="ECO:0000256" key="4">
    <source>
        <dbReference type="ARBA" id="ARBA00022741"/>
    </source>
</evidence>
<organism evidence="14 15">
    <name type="scientific">Aplosporella prunicola CBS 121167</name>
    <dbReference type="NCBI Taxonomy" id="1176127"/>
    <lineage>
        <taxon>Eukaryota</taxon>
        <taxon>Fungi</taxon>
        <taxon>Dikarya</taxon>
        <taxon>Ascomycota</taxon>
        <taxon>Pezizomycotina</taxon>
        <taxon>Dothideomycetes</taxon>
        <taxon>Dothideomycetes incertae sedis</taxon>
        <taxon>Botryosphaeriales</taxon>
        <taxon>Aplosporellaceae</taxon>
        <taxon>Aplosporella</taxon>
    </lineage>
</organism>
<dbReference type="Proteomes" id="UP000799438">
    <property type="component" value="Unassembled WGS sequence"/>
</dbReference>
<dbReference type="Gene3D" id="3.40.50.10050">
    <property type="entry name" value="Translation initiation factor IF- 2, domain 3"/>
    <property type="match status" value="1"/>
</dbReference>
<keyword evidence="7" id="KW-0496">Mitochondrion</keyword>
<comment type="subcellular location">
    <subcellularLocation>
        <location evidence="1">Mitochondrion</location>
    </subcellularLocation>
</comment>
<keyword evidence="4" id="KW-0547">Nucleotide-binding</keyword>
<dbReference type="FunFam" id="2.40.30.10:FF:000008">
    <property type="entry name" value="Translation initiation factor IF-2"/>
    <property type="match status" value="1"/>
</dbReference>
<keyword evidence="6" id="KW-0809">Transit peptide</keyword>
<evidence type="ECO:0000256" key="7">
    <source>
        <dbReference type="ARBA" id="ARBA00023128"/>
    </source>
</evidence>
<dbReference type="InterPro" id="IPR009000">
    <property type="entry name" value="Transl_B-barrel_sf"/>
</dbReference>
<dbReference type="InterPro" id="IPR053905">
    <property type="entry name" value="EF-G-like_DII"/>
</dbReference>
<keyword evidence="8" id="KW-0342">GTP-binding</keyword>
<dbReference type="SUPFAM" id="SSF52540">
    <property type="entry name" value="P-loop containing nucleoside triphosphate hydrolases"/>
    <property type="match status" value="1"/>
</dbReference>
<evidence type="ECO:0000313" key="14">
    <source>
        <dbReference type="EMBL" id="KAF2144563.1"/>
    </source>
</evidence>
<dbReference type="InterPro" id="IPR000178">
    <property type="entry name" value="TF_IF2_bacterial-like"/>
</dbReference>
<dbReference type="PANTHER" id="PTHR43381">
    <property type="entry name" value="TRANSLATION INITIATION FACTOR IF-2-RELATED"/>
    <property type="match status" value="1"/>
</dbReference>
<evidence type="ECO:0000256" key="8">
    <source>
        <dbReference type="ARBA" id="ARBA00023134"/>
    </source>
</evidence>
<keyword evidence="3" id="KW-0396">Initiation factor</keyword>
<sequence>MPAEAEESTQKGKKGGKSSRKRGGNDEEEDYARASAERKAKRREQRAAEKAAAPTPIAIPEYISVANLASMVRVRTDQFIRKMEELGFEDIQPEDILNEENAGLIAMEYNFEPIAASPEDDVDLRAAPEPEDKSSLPQRPPIVTIMGHVDHGKTTLLDYLRKSSVVATEFGGITQHIGAFSVPLSSGKTITFLDTPGHAAFLNMRQRGANVTDIVVLVVAADDSVKPQTLEAIKHAKGARVPIIVAINKVDKEGANPDRVKQDLARHGVDVEDFGGDIQAINVSGKTGQGIDELEEAIGTLSEVLDYRADPTGAVEGRIIEASTKKSGRTATLLIKRGTLRVGDIIVAGTTFARVRTMRNEGGEFIDQVTPGMPAEVDGWRGVPVAGDEVLQAPNEQRATAVIEYRERKEESEQLAKDMEAIAQARKLESARREEKEAAAAAKEAAEAGVEVADTKTAAAEAKDDGPPSLVQVPFILKADVSGSAEAVMDYVMTVGNSEVRPVVLRSEFGAVSEFDVEHAAVAGGHIISFNVALDPRIAHLAEQRGVRVLEDNVIYRLVDAVKALLSERLPPTMVQRVTGEAQVLQTFSIGLGGRRKMLIAGCRVKNGVMGRGHRVRVFRGEKKIYDGTVSSLKNVKKDVAEMRKGTECGMAFDGWQDFQANDTIQCYEERAEKRYL</sequence>
<comment type="similarity">
    <text evidence="2">Belongs to the TRAFAC class translation factor GTPase superfamily. Classic translation factor GTPase family. IF-2 subfamily.</text>
</comment>
<dbReference type="Pfam" id="PF22042">
    <property type="entry name" value="EF-G_D2"/>
    <property type="match status" value="1"/>
</dbReference>
<dbReference type="HAMAP" id="MF_00100_B">
    <property type="entry name" value="IF_2_B"/>
    <property type="match status" value="1"/>
</dbReference>
<dbReference type="GO" id="GO:0005525">
    <property type="term" value="F:GTP binding"/>
    <property type="evidence" value="ECO:0007669"/>
    <property type="project" value="UniProtKB-KW"/>
</dbReference>
<evidence type="ECO:0000256" key="11">
    <source>
        <dbReference type="SAM" id="Coils"/>
    </source>
</evidence>
<dbReference type="InterPro" id="IPR027417">
    <property type="entry name" value="P-loop_NTPase"/>
</dbReference>
<dbReference type="FunFam" id="3.40.50.300:FF:000019">
    <property type="entry name" value="Translation initiation factor IF-2"/>
    <property type="match status" value="1"/>
</dbReference>
<name>A0A6A6BMD4_9PEZI</name>
<feature type="compositionally biased region" description="Basic residues" evidence="12">
    <location>
        <begin position="11"/>
        <end position="22"/>
    </location>
</feature>
<evidence type="ECO:0000256" key="5">
    <source>
        <dbReference type="ARBA" id="ARBA00022917"/>
    </source>
</evidence>
<dbReference type="GO" id="GO:0003924">
    <property type="term" value="F:GTPase activity"/>
    <property type="evidence" value="ECO:0007669"/>
    <property type="project" value="InterPro"/>
</dbReference>
<feature type="coiled-coil region" evidence="11">
    <location>
        <begin position="402"/>
        <end position="448"/>
    </location>
</feature>
<dbReference type="RefSeq" id="XP_033400275.1">
    <property type="nucleotide sequence ID" value="XM_033536561.1"/>
</dbReference>
<dbReference type="Pfam" id="PF11987">
    <property type="entry name" value="IF-2"/>
    <property type="match status" value="1"/>
</dbReference>
<gene>
    <name evidence="14" type="ORF">K452DRAFT_222464</name>
</gene>
<dbReference type="PROSITE" id="PS01176">
    <property type="entry name" value="IF2"/>
    <property type="match status" value="1"/>
</dbReference>
<dbReference type="OrthoDB" id="361630at2759"/>
<evidence type="ECO:0000256" key="1">
    <source>
        <dbReference type="ARBA" id="ARBA00004173"/>
    </source>
</evidence>
<protein>
    <recommendedName>
        <fullName evidence="10">Translation initiation factor IF-2, mitochondrial</fullName>
    </recommendedName>
</protein>
<dbReference type="InterPro" id="IPR006847">
    <property type="entry name" value="IF2_N"/>
</dbReference>
<dbReference type="InterPro" id="IPR005225">
    <property type="entry name" value="Small_GTP-bd"/>
</dbReference>
<dbReference type="PANTHER" id="PTHR43381:SF20">
    <property type="entry name" value="TRANSLATION INITIATION FACTOR IF-2, MITOCHONDRIAL"/>
    <property type="match status" value="1"/>
</dbReference>
<dbReference type="GO" id="GO:0003743">
    <property type="term" value="F:translation initiation factor activity"/>
    <property type="evidence" value="ECO:0007669"/>
    <property type="project" value="UniProtKB-KW"/>
</dbReference>
<feature type="domain" description="Tr-type G" evidence="13">
    <location>
        <begin position="138"/>
        <end position="312"/>
    </location>
</feature>
<dbReference type="AlphaFoldDB" id="A0A6A6BMD4"/>
<dbReference type="SUPFAM" id="SSF50447">
    <property type="entry name" value="Translation proteins"/>
    <property type="match status" value="2"/>
</dbReference>
<dbReference type="CDD" id="cd03702">
    <property type="entry name" value="IF2_mtIF2_II"/>
    <property type="match status" value="1"/>
</dbReference>
<evidence type="ECO:0000256" key="6">
    <source>
        <dbReference type="ARBA" id="ARBA00022946"/>
    </source>
</evidence>
<evidence type="ECO:0000256" key="10">
    <source>
        <dbReference type="ARBA" id="ARBA00044200"/>
    </source>
</evidence>
<dbReference type="Gene3D" id="2.40.30.10">
    <property type="entry name" value="Translation factors"/>
    <property type="match status" value="2"/>
</dbReference>
<evidence type="ECO:0000256" key="9">
    <source>
        <dbReference type="ARBA" id="ARBA00025162"/>
    </source>
</evidence>
<evidence type="ECO:0000256" key="2">
    <source>
        <dbReference type="ARBA" id="ARBA00007733"/>
    </source>
</evidence>
<comment type="function">
    <text evidence="9">One of the essential components for the initiation of protein synthesis. Protects formylmethionyl-tRNA from spontaneous hydrolysis and promotes its binding to the 30S ribosomal subunits. Also involved in the hydrolysis of GTP during the formation of the 70S ribosomal complex.</text>
</comment>
<dbReference type="Gene3D" id="3.40.50.300">
    <property type="entry name" value="P-loop containing nucleotide triphosphate hydrolases"/>
    <property type="match status" value="1"/>
</dbReference>
<dbReference type="Pfam" id="PF00009">
    <property type="entry name" value="GTP_EFTU"/>
    <property type="match status" value="1"/>
</dbReference>
<dbReference type="InterPro" id="IPR000795">
    <property type="entry name" value="T_Tr_GTP-bd_dom"/>
</dbReference>
<keyword evidence="5" id="KW-0648">Protein biosynthesis</keyword>
<dbReference type="NCBIfam" id="TIGR00231">
    <property type="entry name" value="small_GTP"/>
    <property type="match status" value="1"/>
</dbReference>
<dbReference type="InterPro" id="IPR044145">
    <property type="entry name" value="IF2_II"/>
</dbReference>
<accession>A0A6A6BMD4</accession>
<dbReference type="FunFam" id="3.40.50.10050:FF:000001">
    <property type="entry name" value="Translation initiation factor IF-2"/>
    <property type="match status" value="1"/>
</dbReference>
<dbReference type="SUPFAM" id="SSF52156">
    <property type="entry name" value="Initiation factor IF2/eIF5b, domain 3"/>
    <property type="match status" value="1"/>
</dbReference>
<evidence type="ECO:0000313" key="15">
    <source>
        <dbReference type="Proteomes" id="UP000799438"/>
    </source>
</evidence>
<evidence type="ECO:0000259" key="13">
    <source>
        <dbReference type="PROSITE" id="PS51722"/>
    </source>
</evidence>
<dbReference type="InterPro" id="IPR015760">
    <property type="entry name" value="TIF_IF2"/>
</dbReference>
<dbReference type="CDD" id="cd01887">
    <property type="entry name" value="IF2_eIF5B"/>
    <property type="match status" value="1"/>
</dbReference>
<dbReference type="InterPro" id="IPR036925">
    <property type="entry name" value="TIF_IF2_dom3_sf"/>
</dbReference>